<proteinExistence type="predicted"/>
<keyword evidence="1" id="KW-0472">Membrane</keyword>
<reference evidence="2 3" key="1">
    <citation type="journal article" date="2015" name="Nature">
        <title>rRNA introns, odd ribosomes, and small enigmatic genomes across a large radiation of phyla.</title>
        <authorList>
            <person name="Brown C.T."/>
            <person name="Hug L.A."/>
            <person name="Thomas B.C."/>
            <person name="Sharon I."/>
            <person name="Castelle C.J."/>
            <person name="Singh A."/>
            <person name="Wilkins M.J."/>
            <person name="Williams K.H."/>
            <person name="Banfield J.F."/>
        </authorList>
    </citation>
    <scope>NUCLEOTIDE SEQUENCE [LARGE SCALE GENOMIC DNA]</scope>
</reference>
<gene>
    <name evidence="2" type="ORF">US67_C0018G0004</name>
</gene>
<keyword evidence="1" id="KW-0812">Transmembrane</keyword>
<feature type="transmembrane region" description="Helical" evidence="1">
    <location>
        <begin position="131"/>
        <end position="150"/>
    </location>
</feature>
<evidence type="ECO:0000313" key="2">
    <source>
        <dbReference type="EMBL" id="KKQ49147.1"/>
    </source>
</evidence>
<dbReference type="PANTHER" id="PTHR38454:SF1">
    <property type="entry name" value="INTEGRAL MEMBRANE PROTEIN"/>
    <property type="match status" value="1"/>
</dbReference>
<feature type="transmembrane region" description="Helical" evidence="1">
    <location>
        <begin position="349"/>
        <end position="373"/>
    </location>
</feature>
<feature type="transmembrane region" description="Helical" evidence="1">
    <location>
        <begin position="251"/>
        <end position="270"/>
    </location>
</feature>
<keyword evidence="1" id="KW-1133">Transmembrane helix</keyword>
<dbReference type="AlphaFoldDB" id="A0A0G0I3P4"/>
<feature type="transmembrane region" description="Helical" evidence="1">
    <location>
        <begin position="487"/>
        <end position="505"/>
    </location>
</feature>
<feature type="transmembrane region" description="Helical" evidence="1">
    <location>
        <begin position="461"/>
        <end position="480"/>
    </location>
</feature>
<dbReference type="EMBL" id="LBTW01000018">
    <property type="protein sequence ID" value="KKQ49147.1"/>
    <property type="molecule type" value="Genomic_DNA"/>
</dbReference>
<feature type="transmembrane region" description="Helical" evidence="1">
    <location>
        <begin position="12"/>
        <end position="33"/>
    </location>
</feature>
<evidence type="ECO:0008006" key="4">
    <source>
        <dbReference type="Google" id="ProtNLM"/>
    </source>
</evidence>
<feature type="transmembrane region" description="Helical" evidence="1">
    <location>
        <begin position="179"/>
        <end position="200"/>
    </location>
</feature>
<feature type="transmembrane region" description="Helical" evidence="1">
    <location>
        <begin position="321"/>
        <end position="342"/>
    </location>
</feature>
<feature type="transmembrane region" description="Helical" evidence="1">
    <location>
        <begin position="770"/>
        <end position="790"/>
    </location>
</feature>
<dbReference type="InterPro" id="IPR018580">
    <property type="entry name" value="Uncharacterised_YfhO"/>
</dbReference>
<organism evidence="2 3">
    <name type="scientific">Candidatus Woesebacteria bacterium GW2011_GWD1_38_10</name>
    <dbReference type="NCBI Taxonomy" id="1618592"/>
    <lineage>
        <taxon>Bacteria</taxon>
        <taxon>Candidatus Woeseibacteriota</taxon>
    </lineage>
</organism>
<comment type="caution">
    <text evidence="2">The sequence shown here is derived from an EMBL/GenBank/DDBJ whole genome shotgun (WGS) entry which is preliminary data.</text>
</comment>
<evidence type="ECO:0000313" key="3">
    <source>
        <dbReference type="Proteomes" id="UP000034366"/>
    </source>
</evidence>
<feature type="transmembrane region" description="Helical" evidence="1">
    <location>
        <begin position="206"/>
        <end position="239"/>
    </location>
</feature>
<feature type="transmembrane region" description="Helical" evidence="1">
    <location>
        <begin position="415"/>
        <end position="438"/>
    </location>
</feature>
<protein>
    <recommendedName>
        <fullName evidence="4">Bacterial membrane protein YfhO</fullName>
    </recommendedName>
</protein>
<accession>A0A0G0I3P4</accession>
<dbReference type="Proteomes" id="UP000034366">
    <property type="component" value="Unassembled WGS sequence"/>
</dbReference>
<dbReference type="PANTHER" id="PTHR38454">
    <property type="entry name" value="INTEGRAL MEMBRANE PROTEIN-RELATED"/>
    <property type="match status" value="1"/>
</dbReference>
<evidence type="ECO:0000256" key="1">
    <source>
        <dbReference type="SAM" id="Phobius"/>
    </source>
</evidence>
<feature type="transmembrane region" description="Helical" evidence="1">
    <location>
        <begin position="385"/>
        <end position="408"/>
    </location>
</feature>
<dbReference type="Pfam" id="PF09586">
    <property type="entry name" value="YfhO"/>
    <property type="match status" value="1"/>
</dbReference>
<name>A0A0G0I3P4_9BACT</name>
<sequence length="799" mass="91183">MKDLKKVLKKFFNRYWPFLAMFLLVAIFFWKFFLLGQIPIPGDFVIGTYYPWLDYKWGYSVGVPVKNPILTDVVSFSYPIRLAAVNILKQGKAPLWNRYILTGIPLMANFQSAPFSPTNIFYFIFDNLPAWSIQVAAQHFFAYLFMYIFLRYMKLSNKSSLLGGFIYTFSGFNLIWSQWNAHTLAASFIPLGLFLLGNWIDLSKNIYLYIFSMCLFLQIASGYPQIVFYTLPLSFLFVLFKIKSKLHIRKWVGFTCAVLLGFGLASLILLPSQELLGLSQREVEPLDYSSAFLPWQEVITFIAPDYFGNHATGNYWGPTDYTTTTGFVGVIALTLAIIPFILMKRNKEVVFFGFILILSFILSFPTPVSVFIWKVGLLGMQAASAHRAMILFTLSISVLSGFGVEMLLKKDVKNIIAPLLLPAIILTPFIFFSVVSYFGNGSFLGLYSIEKWKILVSLRNLFLPIVVFFSLTCLLIIYRLTKIKNDLVFLMIFLLAVFELFRFGWKFTPFTDPDLVYPNTPVTEFLINQTGQYRVSSEGVIPINIKMAYQIESIEGYDAIYPLSIAQLVASANSENENASPQGRYASVTNLSSPFINYSNTKYILDLKRNERGEPDTEGVSLLEVKYPNLKKVFEDKTTVVLENTESLPRAYLFGNYMVEKDMKTTLKNVISPDFDYKKIVYLDSEPGIPQNTDVYGNATYIEYSDNKQVLKVVSNSDAVLFVSDLNYPGWKAYVNNIPSKIFNANYCFRAVPVRSGDNIVEFIYESETYGNGIVISLISFVVWFILLIYESKIRKISI</sequence>